<keyword evidence="2" id="KW-1185">Reference proteome</keyword>
<sequence length="209" mass="23347">MVIDVAPVFGTLDAKTVKELDDNVIVIIAGMTKAIAQIPVKDRTYEKIVELFSQSPLVKMDGKGTSKSDSLIKNDQAQFKTDGSPDAAIVKEVADWFQRFVKDQEILDATNIDINVLGRIVAQSGATVKDPSTIFHAKEHAEKSLDVAGIRYPEPNRPKFSIFRIHLTAWSDSDQMYETSYVPREELMSGLRDEVRQKAIETGKTLFDE</sequence>
<gene>
    <name evidence="1" type="ORF">NW768_011219</name>
</gene>
<dbReference type="EMBL" id="JAOQBH010000027">
    <property type="protein sequence ID" value="KAJ4115367.1"/>
    <property type="molecule type" value="Genomic_DNA"/>
</dbReference>
<organism evidence="1 2">
    <name type="scientific">Fusarium equiseti</name>
    <name type="common">Fusarium scirpi</name>
    <dbReference type="NCBI Taxonomy" id="61235"/>
    <lineage>
        <taxon>Eukaryota</taxon>
        <taxon>Fungi</taxon>
        <taxon>Dikarya</taxon>
        <taxon>Ascomycota</taxon>
        <taxon>Pezizomycotina</taxon>
        <taxon>Sordariomycetes</taxon>
        <taxon>Hypocreomycetidae</taxon>
        <taxon>Hypocreales</taxon>
        <taxon>Nectriaceae</taxon>
        <taxon>Fusarium</taxon>
        <taxon>Fusarium incarnatum-equiseti species complex</taxon>
    </lineage>
</organism>
<comment type="caution">
    <text evidence="1">The sequence shown here is derived from an EMBL/GenBank/DDBJ whole genome shotgun (WGS) entry which is preliminary data.</text>
</comment>
<proteinExistence type="predicted"/>
<reference evidence="1" key="1">
    <citation type="submission" date="2022-09" db="EMBL/GenBank/DDBJ databases">
        <title>Fusarium specimens isolated from Avocado Roots.</title>
        <authorList>
            <person name="Stajich J."/>
            <person name="Roper C."/>
            <person name="Heimlech-Rivalta G."/>
        </authorList>
    </citation>
    <scope>NUCLEOTIDE SEQUENCE</scope>
    <source>
        <strain evidence="1">CF00095</strain>
    </source>
</reference>
<dbReference type="Proteomes" id="UP001152024">
    <property type="component" value="Unassembled WGS sequence"/>
</dbReference>
<evidence type="ECO:0000313" key="2">
    <source>
        <dbReference type="Proteomes" id="UP001152024"/>
    </source>
</evidence>
<accession>A0ABQ8QYA1</accession>
<evidence type="ECO:0000313" key="1">
    <source>
        <dbReference type="EMBL" id="KAJ4115367.1"/>
    </source>
</evidence>
<protein>
    <submittedName>
        <fullName evidence="1">Uncharacterized protein</fullName>
    </submittedName>
</protein>
<name>A0ABQ8QYA1_FUSEQ</name>